<dbReference type="InterPro" id="IPR000504">
    <property type="entry name" value="RRM_dom"/>
</dbReference>
<evidence type="ECO:0000259" key="2">
    <source>
        <dbReference type="PROSITE" id="PS50102"/>
    </source>
</evidence>
<keyword evidence="1" id="KW-0694">RNA-binding</keyword>
<sequence length="197" mass="22400">MSTREERVKNAREGRITHRKNNMSHFGAAKNKVGIDPAVTIYTTTDVFIESPFAKQTDVAESMLQNMEKTRMERSMKKIQSDLLVTNNRYIPPGQRDGADKKIAYGAEITEKDFHTLRITNVSLETTENELGDLFSRFGQLTRVKLMTDYRGNGSFAFISFSSKSDALEAKNQLQGYGLNHSILKIDTAVQKKRNNW</sequence>
<name>A0A6C0EMJ5_9ZZZZ</name>
<accession>A0A6C0EMJ5</accession>
<protein>
    <recommendedName>
        <fullName evidence="2">RRM domain-containing protein</fullName>
    </recommendedName>
</protein>
<organism evidence="3">
    <name type="scientific">viral metagenome</name>
    <dbReference type="NCBI Taxonomy" id="1070528"/>
    <lineage>
        <taxon>unclassified sequences</taxon>
        <taxon>metagenomes</taxon>
        <taxon>organismal metagenomes</taxon>
    </lineage>
</organism>
<evidence type="ECO:0000313" key="3">
    <source>
        <dbReference type="EMBL" id="QHT30267.1"/>
    </source>
</evidence>
<reference evidence="3" key="1">
    <citation type="journal article" date="2020" name="Nature">
        <title>Giant virus diversity and host interactions through global metagenomics.</title>
        <authorList>
            <person name="Schulz F."/>
            <person name="Roux S."/>
            <person name="Paez-Espino D."/>
            <person name="Jungbluth S."/>
            <person name="Walsh D.A."/>
            <person name="Denef V.J."/>
            <person name="McMahon K.D."/>
            <person name="Konstantinidis K.T."/>
            <person name="Eloe-Fadrosh E.A."/>
            <person name="Kyrpides N.C."/>
            <person name="Woyke T."/>
        </authorList>
    </citation>
    <scope>NUCLEOTIDE SEQUENCE</scope>
    <source>
        <strain evidence="3">GVMAG-M-3300009149-34</strain>
    </source>
</reference>
<dbReference type="PANTHER" id="PTHR10352">
    <property type="entry name" value="EUKARYOTIC TRANSLATION INITIATION FACTOR 3 SUBUNIT G"/>
    <property type="match status" value="1"/>
</dbReference>
<dbReference type="Gene3D" id="3.30.70.330">
    <property type="match status" value="1"/>
</dbReference>
<dbReference type="GO" id="GO:0003723">
    <property type="term" value="F:RNA binding"/>
    <property type="evidence" value="ECO:0007669"/>
    <property type="project" value="UniProtKB-KW"/>
</dbReference>
<feature type="domain" description="RRM" evidence="2">
    <location>
        <begin position="115"/>
        <end position="191"/>
    </location>
</feature>
<dbReference type="Pfam" id="PF00076">
    <property type="entry name" value="RRM_1"/>
    <property type="match status" value="1"/>
</dbReference>
<dbReference type="PROSITE" id="PS50102">
    <property type="entry name" value="RRM"/>
    <property type="match status" value="1"/>
</dbReference>
<dbReference type="AlphaFoldDB" id="A0A6C0EMJ5"/>
<dbReference type="SUPFAM" id="SSF54928">
    <property type="entry name" value="RNA-binding domain, RBD"/>
    <property type="match status" value="1"/>
</dbReference>
<dbReference type="InterPro" id="IPR012677">
    <property type="entry name" value="Nucleotide-bd_a/b_plait_sf"/>
</dbReference>
<dbReference type="EMBL" id="MN738894">
    <property type="protein sequence ID" value="QHT30267.1"/>
    <property type="molecule type" value="Genomic_DNA"/>
</dbReference>
<dbReference type="InterPro" id="IPR035979">
    <property type="entry name" value="RBD_domain_sf"/>
</dbReference>
<proteinExistence type="predicted"/>
<dbReference type="SMART" id="SM00360">
    <property type="entry name" value="RRM"/>
    <property type="match status" value="1"/>
</dbReference>
<evidence type="ECO:0000256" key="1">
    <source>
        <dbReference type="ARBA" id="ARBA00022884"/>
    </source>
</evidence>